<dbReference type="GO" id="GO:0005886">
    <property type="term" value="C:plasma membrane"/>
    <property type="evidence" value="ECO:0007669"/>
    <property type="project" value="UniProtKB-SubCell"/>
</dbReference>
<evidence type="ECO:0000313" key="10">
    <source>
        <dbReference type="Proteomes" id="UP000280696"/>
    </source>
</evidence>
<evidence type="ECO:0000256" key="1">
    <source>
        <dbReference type="ARBA" id="ARBA00004651"/>
    </source>
</evidence>
<dbReference type="OrthoDB" id="5174895at2"/>
<dbReference type="PROSITE" id="PS50928">
    <property type="entry name" value="ABC_TM1"/>
    <property type="match status" value="1"/>
</dbReference>
<evidence type="ECO:0000313" key="9">
    <source>
        <dbReference type="EMBL" id="RKI92467.1"/>
    </source>
</evidence>
<dbReference type="PANTHER" id="PTHR30193:SF37">
    <property type="entry name" value="INNER MEMBRANE ABC TRANSPORTER PERMEASE PROTEIN YCJO"/>
    <property type="match status" value="1"/>
</dbReference>
<evidence type="ECO:0000259" key="8">
    <source>
        <dbReference type="PROSITE" id="PS50928"/>
    </source>
</evidence>
<proteinExistence type="inferred from homology"/>
<dbReference type="Proteomes" id="UP000280696">
    <property type="component" value="Unassembled WGS sequence"/>
</dbReference>
<feature type="transmembrane region" description="Helical" evidence="7">
    <location>
        <begin position="112"/>
        <end position="132"/>
    </location>
</feature>
<evidence type="ECO:0000256" key="2">
    <source>
        <dbReference type="ARBA" id="ARBA00022448"/>
    </source>
</evidence>
<feature type="domain" description="ABC transmembrane type-1" evidence="8">
    <location>
        <begin position="74"/>
        <end position="284"/>
    </location>
</feature>
<feature type="transmembrane region" description="Helical" evidence="7">
    <location>
        <begin position="214"/>
        <end position="233"/>
    </location>
</feature>
<dbReference type="SUPFAM" id="SSF161098">
    <property type="entry name" value="MetI-like"/>
    <property type="match status" value="1"/>
</dbReference>
<feature type="transmembrane region" description="Helical" evidence="7">
    <location>
        <begin position="265"/>
        <end position="286"/>
    </location>
</feature>
<organism evidence="9 10">
    <name type="scientific">Parablautia intestinalis</name>
    <dbReference type="NCBI Taxonomy" id="2320100"/>
    <lineage>
        <taxon>Bacteria</taxon>
        <taxon>Bacillati</taxon>
        <taxon>Bacillota</taxon>
        <taxon>Clostridia</taxon>
        <taxon>Lachnospirales</taxon>
        <taxon>Lachnospiraceae</taxon>
        <taxon>Parablautia</taxon>
    </lineage>
</organism>
<keyword evidence="6 7" id="KW-0472">Membrane</keyword>
<evidence type="ECO:0000256" key="4">
    <source>
        <dbReference type="ARBA" id="ARBA00022692"/>
    </source>
</evidence>
<dbReference type="CDD" id="cd06261">
    <property type="entry name" value="TM_PBP2"/>
    <property type="match status" value="1"/>
</dbReference>
<gene>
    <name evidence="9" type="ORF">D7V94_07315</name>
</gene>
<evidence type="ECO:0000256" key="5">
    <source>
        <dbReference type="ARBA" id="ARBA00022989"/>
    </source>
</evidence>
<keyword evidence="4 7" id="KW-0812">Transmembrane</keyword>
<keyword evidence="3" id="KW-1003">Cell membrane</keyword>
<feature type="transmembrane region" description="Helical" evidence="7">
    <location>
        <begin position="160"/>
        <end position="182"/>
    </location>
</feature>
<feature type="transmembrane region" description="Helical" evidence="7">
    <location>
        <begin position="15"/>
        <end position="36"/>
    </location>
</feature>
<sequence>MVKKIWNYCNVPKHAAWVFMAPALFILLVFTGIPLAASFLMGMSNTTVFMDGFSFIGFRNYIKAILDPRVINGLKNTFIFTLISIPLQIGFALLTASMLAQNKRIFQFLRGVYFIPTLCSFTAISVLFLMLLDKTSGIIPYWLKCLGFQNPPMLTQAHSAMAWIIIITLWRNFGTSMVILIAGIQGISQNLYEAAAVDGAGTIRQFFSITIPQLTSGIGFCVLTETIGCLQLFDQSYVLTKGGPMFGTESIVQYIYTVAFQNYDLGYASSIAALLFILIMIIVICINKIIAKWEQENY</sequence>
<evidence type="ECO:0000256" key="6">
    <source>
        <dbReference type="ARBA" id="ARBA00023136"/>
    </source>
</evidence>
<comment type="similarity">
    <text evidence="7">Belongs to the binding-protein-dependent transport system permease family.</text>
</comment>
<protein>
    <submittedName>
        <fullName evidence="9">Sugar ABC transporter permease</fullName>
    </submittedName>
</protein>
<dbReference type="PANTHER" id="PTHR30193">
    <property type="entry name" value="ABC TRANSPORTER PERMEASE PROTEIN"/>
    <property type="match status" value="1"/>
</dbReference>
<dbReference type="RefSeq" id="WP_120468276.1">
    <property type="nucleotide sequence ID" value="NZ_RAYQ01000005.1"/>
</dbReference>
<dbReference type="InterPro" id="IPR035906">
    <property type="entry name" value="MetI-like_sf"/>
</dbReference>
<accession>A0A3A9AM44</accession>
<comment type="subcellular location">
    <subcellularLocation>
        <location evidence="1 7">Cell membrane</location>
        <topology evidence="1 7">Multi-pass membrane protein</topology>
    </subcellularLocation>
</comment>
<keyword evidence="2 7" id="KW-0813">Transport</keyword>
<name>A0A3A9AM44_9FIRM</name>
<feature type="transmembrane region" description="Helical" evidence="7">
    <location>
        <begin position="78"/>
        <end position="100"/>
    </location>
</feature>
<dbReference type="Gene3D" id="1.10.3720.10">
    <property type="entry name" value="MetI-like"/>
    <property type="match status" value="1"/>
</dbReference>
<dbReference type="InterPro" id="IPR051393">
    <property type="entry name" value="ABC_transporter_permease"/>
</dbReference>
<dbReference type="Pfam" id="PF00528">
    <property type="entry name" value="BPD_transp_1"/>
    <property type="match status" value="1"/>
</dbReference>
<keyword evidence="5 7" id="KW-1133">Transmembrane helix</keyword>
<comment type="caution">
    <text evidence="9">The sequence shown here is derived from an EMBL/GenBank/DDBJ whole genome shotgun (WGS) entry which is preliminary data.</text>
</comment>
<dbReference type="InterPro" id="IPR000515">
    <property type="entry name" value="MetI-like"/>
</dbReference>
<reference evidence="9 10" key="1">
    <citation type="submission" date="2018-09" db="EMBL/GenBank/DDBJ databases">
        <title>Murine metabolic-syndrome-specific gut microbial biobank.</title>
        <authorList>
            <person name="Liu C."/>
        </authorList>
    </citation>
    <scope>NUCLEOTIDE SEQUENCE [LARGE SCALE GENOMIC DNA]</scope>
    <source>
        <strain evidence="9 10">0.1xD8-82</strain>
    </source>
</reference>
<evidence type="ECO:0000256" key="3">
    <source>
        <dbReference type="ARBA" id="ARBA00022475"/>
    </source>
</evidence>
<dbReference type="EMBL" id="RAYQ01000005">
    <property type="protein sequence ID" value="RKI92467.1"/>
    <property type="molecule type" value="Genomic_DNA"/>
</dbReference>
<evidence type="ECO:0000256" key="7">
    <source>
        <dbReference type="RuleBase" id="RU363032"/>
    </source>
</evidence>
<keyword evidence="10" id="KW-1185">Reference proteome</keyword>
<dbReference type="AlphaFoldDB" id="A0A3A9AM44"/>
<dbReference type="GO" id="GO:0055085">
    <property type="term" value="P:transmembrane transport"/>
    <property type="evidence" value="ECO:0007669"/>
    <property type="project" value="InterPro"/>
</dbReference>